<dbReference type="AlphaFoldDB" id="A0A6A5ZAT3"/>
<dbReference type="OrthoDB" id="2537769at2759"/>
<accession>A0A6A5ZAT3</accession>
<gene>
    <name evidence="2" type="ORF">BDV96DRAFT_491180</name>
</gene>
<feature type="region of interest" description="Disordered" evidence="1">
    <location>
        <begin position="369"/>
        <end position="399"/>
    </location>
</feature>
<dbReference type="PANTHER" id="PTHR36452:SF1">
    <property type="entry name" value="DUF2461 DOMAIN-CONTAINING PROTEIN"/>
    <property type="match status" value="1"/>
</dbReference>
<feature type="compositionally biased region" description="Polar residues" evidence="1">
    <location>
        <begin position="7"/>
        <end position="16"/>
    </location>
</feature>
<dbReference type="PANTHER" id="PTHR36452">
    <property type="entry name" value="CHROMOSOME 12, WHOLE GENOME SHOTGUN SEQUENCE"/>
    <property type="match status" value="1"/>
</dbReference>
<name>A0A6A5ZAT3_9PLEO</name>
<feature type="compositionally biased region" description="Acidic residues" evidence="1">
    <location>
        <begin position="61"/>
        <end position="89"/>
    </location>
</feature>
<organism evidence="2 3">
    <name type="scientific">Lophiotrema nucula</name>
    <dbReference type="NCBI Taxonomy" id="690887"/>
    <lineage>
        <taxon>Eukaryota</taxon>
        <taxon>Fungi</taxon>
        <taxon>Dikarya</taxon>
        <taxon>Ascomycota</taxon>
        <taxon>Pezizomycotina</taxon>
        <taxon>Dothideomycetes</taxon>
        <taxon>Pleosporomycetidae</taxon>
        <taxon>Pleosporales</taxon>
        <taxon>Lophiotremataceae</taxon>
        <taxon>Lophiotrema</taxon>
    </lineage>
</organism>
<evidence type="ECO:0000256" key="1">
    <source>
        <dbReference type="SAM" id="MobiDB-lite"/>
    </source>
</evidence>
<dbReference type="EMBL" id="ML977320">
    <property type="protein sequence ID" value="KAF2116580.1"/>
    <property type="molecule type" value="Genomic_DNA"/>
</dbReference>
<dbReference type="Proteomes" id="UP000799770">
    <property type="component" value="Unassembled WGS sequence"/>
</dbReference>
<dbReference type="InterPro" id="IPR012808">
    <property type="entry name" value="CHP02453"/>
</dbReference>
<evidence type="ECO:0000313" key="3">
    <source>
        <dbReference type="Proteomes" id="UP000799770"/>
    </source>
</evidence>
<evidence type="ECO:0000313" key="2">
    <source>
        <dbReference type="EMBL" id="KAF2116580.1"/>
    </source>
</evidence>
<reference evidence="2" key="1">
    <citation type="journal article" date="2020" name="Stud. Mycol.">
        <title>101 Dothideomycetes genomes: a test case for predicting lifestyles and emergence of pathogens.</title>
        <authorList>
            <person name="Haridas S."/>
            <person name="Albert R."/>
            <person name="Binder M."/>
            <person name="Bloem J."/>
            <person name="Labutti K."/>
            <person name="Salamov A."/>
            <person name="Andreopoulos B."/>
            <person name="Baker S."/>
            <person name="Barry K."/>
            <person name="Bills G."/>
            <person name="Bluhm B."/>
            <person name="Cannon C."/>
            <person name="Castanera R."/>
            <person name="Culley D."/>
            <person name="Daum C."/>
            <person name="Ezra D."/>
            <person name="Gonzalez J."/>
            <person name="Henrissat B."/>
            <person name="Kuo A."/>
            <person name="Liang C."/>
            <person name="Lipzen A."/>
            <person name="Lutzoni F."/>
            <person name="Magnuson J."/>
            <person name="Mondo S."/>
            <person name="Nolan M."/>
            <person name="Ohm R."/>
            <person name="Pangilinan J."/>
            <person name="Park H.-J."/>
            <person name="Ramirez L."/>
            <person name="Alfaro M."/>
            <person name="Sun H."/>
            <person name="Tritt A."/>
            <person name="Yoshinaga Y."/>
            <person name="Zwiers L.-H."/>
            <person name="Turgeon B."/>
            <person name="Goodwin S."/>
            <person name="Spatafora J."/>
            <person name="Crous P."/>
            <person name="Grigoriev I."/>
        </authorList>
    </citation>
    <scope>NUCLEOTIDE SEQUENCE</scope>
    <source>
        <strain evidence="2">CBS 627.86</strain>
    </source>
</reference>
<proteinExistence type="predicted"/>
<feature type="region of interest" description="Disordered" evidence="1">
    <location>
        <begin position="1"/>
        <end position="129"/>
    </location>
</feature>
<protein>
    <submittedName>
        <fullName evidence="2">Uncharacterized protein</fullName>
    </submittedName>
</protein>
<sequence>MPRKSAKSTPVSGPRSSSKRAAPDKATPTRQSKRTKATPAKSPYFKPDSDEEVDGHAPEVAESEDYENESDQNASESDDEVDDSSDEDEAPRARSRGRTAAKGSALPLRKKGGGAGEAEPWRHGAKLAPGTQVVIKKPKPRGAGNVLYEDHTIHPNTMLFLADLATNNDRQWLKMHDPDYRISLQDFTTFLEKLSEKIVEVDETIPELPVKDITHFSAAWSRTGRKGPYAAYYFQAQPGGSFVGGGLWQPEAQALGKLRRDIDRKPHKIKRVLNDAGVRKSFFEGIGNDEKKAVTAFTKQSSNQSTALKKHPKGYDNGHKDIELLRLRNFTLGTKLRDEEVVGPKGLERIAGLLACLVPFITYLNGVVMPDEESSGSSEDEEEATDEGLEPDNEAEGDA</sequence>
<feature type="compositionally biased region" description="Acidic residues" evidence="1">
    <location>
        <begin position="370"/>
        <end position="399"/>
    </location>
</feature>
<dbReference type="Pfam" id="PF09365">
    <property type="entry name" value="DUF2461"/>
    <property type="match status" value="1"/>
</dbReference>
<keyword evidence="3" id="KW-1185">Reference proteome</keyword>